<reference evidence="1 2" key="1">
    <citation type="submission" date="2008-05" db="EMBL/GenBank/DDBJ databases">
        <title>Complete sequence of Chlorobium limicola DSM 245.</title>
        <authorList>
            <consortium name="US DOE Joint Genome Institute"/>
            <person name="Lucas S."/>
            <person name="Copeland A."/>
            <person name="Lapidus A."/>
            <person name="Glavina del Rio T."/>
            <person name="Dalin E."/>
            <person name="Tice H."/>
            <person name="Bruce D."/>
            <person name="Goodwin L."/>
            <person name="Pitluck S."/>
            <person name="Schmutz J."/>
            <person name="Larimer F."/>
            <person name="Land M."/>
            <person name="Hauser L."/>
            <person name="Kyrpides N."/>
            <person name="Ovchinnikova G."/>
            <person name="Zhao F."/>
            <person name="Li T."/>
            <person name="Liu Z."/>
            <person name="Overmann J."/>
            <person name="Bryant D.A."/>
            <person name="Richardson P."/>
        </authorList>
    </citation>
    <scope>NUCLEOTIDE SEQUENCE [LARGE SCALE GENOMIC DNA]</scope>
    <source>
        <strain evidence="2">DSM 245 / NBRC 103803 / 6330</strain>
    </source>
</reference>
<dbReference type="HOGENOM" id="CLU_164014_0_0_10"/>
<dbReference type="OrthoDB" id="5918136at2"/>
<gene>
    <name evidence="1" type="ordered locus">Clim_0651</name>
</gene>
<proteinExistence type="predicted"/>
<sequence length="125" mass="13636">MNSEEFVSSISKSIPIGIEFDNPGGGTSIVKSITHMNISYKRGNSIMSVGLNTLYDTYKQFAGRQVTCSELKEYAPNIFDSKARPAGHSCNCTFFFLVLIAIGVVEEIQGAGVRGNPYYVDIQSP</sequence>
<name>B3EH56_CHLL2</name>
<dbReference type="KEGG" id="cli:Clim_0651"/>
<protein>
    <submittedName>
        <fullName evidence="1">Uncharacterized protein</fullName>
    </submittedName>
</protein>
<organism evidence="1 2">
    <name type="scientific">Chlorobium limicola (strain DSM 245 / NBRC 103803 / 6330)</name>
    <dbReference type="NCBI Taxonomy" id="290315"/>
    <lineage>
        <taxon>Bacteria</taxon>
        <taxon>Pseudomonadati</taxon>
        <taxon>Chlorobiota</taxon>
        <taxon>Chlorobiia</taxon>
        <taxon>Chlorobiales</taxon>
        <taxon>Chlorobiaceae</taxon>
        <taxon>Chlorobium/Pelodictyon group</taxon>
        <taxon>Chlorobium</taxon>
    </lineage>
</organism>
<accession>B3EH56</accession>
<dbReference type="EMBL" id="CP001097">
    <property type="protein sequence ID" value="ACD89736.1"/>
    <property type="molecule type" value="Genomic_DNA"/>
</dbReference>
<evidence type="ECO:0000313" key="2">
    <source>
        <dbReference type="Proteomes" id="UP000008841"/>
    </source>
</evidence>
<dbReference type="AlphaFoldDB" id="B3EH56"/>
<evidence type="ECO:0000313" key="1">
    <source>
        <dbReference type="EMBL" id="ACD89736.1"/>
    </source>
</evidence>
<dbReference type="Proteomes" id="UP000008841">
    <property type="component" value="Chromosome"/>
</dbReference>